<feature type="compositionally biased region" description="Basic and acidic residues" evidence="7">
    <location>
        <begin position="31"/>
        <end position="54"/>
    </location>
</feature>
<feature type="domain" description="Glycoside hydrolase family 29 N-terminal" evidence="8">
    <location>
        <begin position="62"/>
        <end position="421"/>
    </location>
</feature>
<reference evidence="10" key="1">
    <citation type="submission" date="2008-10" db="EMBL/GenBank/DDBJ databases">
        <authorList>
            <person name="Molnar K."/>
        </authorList>
    </citation>
    <scope>NUCLEOTIDE SEQUENCE [LARGE SCALE GENOMIC DNA]</scope>
    <source>
        <strain evidence="10">NRRL 15998</strain>
    </source>
</reference>
<dbReference type="Gene3D" id="3.20.20.80">
    <property type="entry name" value="Glycosidases"/>
    <property type="match status" value="1"/>
</dbReference>
<sequence length="438" mass="48823">MDGRGLAAVRPGPHRLRDPDPYAEGLVRLVPRPDPRPEDTEAESDGRKGLRDTPRVINTPAMVVASWWSRARLGIFVHWTPASVPGWAPPHVPAAGLPAAGRRAPLGWTPYAEWYENALRFPGSPVAAHHRATYGKRPYTDFGRDFEDGLAGWDPAAWARSFREAGAGYAVLVTKHHDGFCLWPSETENPHRTGWHTTRDVVGEFAEAVRAEGLRFGVYYSGGLDWTFDDRPIGTAADMFSAVPRGRYPAYADAQMRELIRRYRPDILWNDIAWPAPADEIRSLVDFYRFTVPHGVVNDRLLPYAPHWRGLRLPGAKALYNWWDRRTVAQGEGFVPRTPPVFDFRTPEYARYEGSGPYEITRGIDHSFGYNRNSGPDAFIGREALTSLVRDTAADGGNVLLNVGPRGEDATIPAEQRLRLEWLAEEAGALTPDGPTPG</sequence>
<dbReference type="InterPro" id="IPR016286">
    <property type="entry name" value="FUC_metazoa-typ"/>
</dbReference>
<feature type="region of interest" description="Disordered" evidence="7">
    <location>
        <begin position="1"/>
        <end position="54"/>
    </location>
</feature>
<evidence type="ECO:0000256" key="3">
    <source>
        <dbReference type="ARBA" id="ARBA00012662"/>
    </source>
</evidence>
<evidence type="ECO:0000313" key="9">
    <source>
        <dbReference type="EMBL" id="EFE78479.2"/>
    </source>
</evidence>
<evidence type="ECO:0000256" key="1">
    <source>
        <dbReference type="ARBA" id="ARBA00004071"/>
    </source>
</evidence>
<proteinExistence type="inferred from homology"/>
<evidence type="ECO:0000256" key="7">
    <source>
        <dbReference type="SAM" id="MobiDB-lite"/>
    </source>
</evidence>
<comment type="similarity">
    <text evidence="2">Belongs to the glycosyl hydrolase 29 family.</text>
</comment>
<dbReference type="EMBL" id="DS999644">
    <property type="protein sequence ID" value="EFE78479.2"/>
    <property type="molecule type" value="Genomic_DNA"/>
</dbReference>
<dbReference type="GO" id="GO:0004560">
    <property type="term" value="F:alpha-L-fucosidase activity"/>
    <property type="evidence" value="ECO:0007669"/>
    <property type="project" value="InterPro"/>
</dbReference>
<dbReference type="GO" id="GO:0005764">
    <property type="term" value="C:lysosome"/>
    <property type="evidence" value="ECO:0007669"/>
    <property type="project" value="TreeGrafter"/>
</dbReference>
<dbReference type="AlphaFoldDB" id="D6ABM3"/>
<name>D6ABM3_STRFL</name>
<evidence type="ECO:0000256" key="2">
    <source>
        <dbReference type="ARBA" id="ARBA00007951"/>
    </source>
</evidence>
<evidence type="ECO:0000256" key="6">
    <source>
        <dbReference type="ARBA" id="ARBA00023295"/>
    </source>
</evidence>
<dbReference type="PIRSF" id="PIRSF001092">
    <property type="entry name" value="Alpha-L-fucosidase"/>
    <property type="match status" value="1"/>
</dbReference>
<keyword evidence="4" id="KW-0732">Signal</keyword>
<dbReference type="PRINTS" id="PR00741">
    <property type="entry name" value="GLHYDRLASE29"/>
</dbReference>
<protein>
    <recommendedName>
        <fullName evidence="3">alpha-L-fucosidase</fullName>
        <ecNumber evidence="3">3.2.1.51</ecNumber>
    </recommendedName>
</protein>
<gene>
    <name evidence="9" type="ORF">SSGG_05846</name>
</gene>
<reference evidence="10" key="2">
    <citation type="submission" date="2008-12" db="EMBL/GenBank/DDBJ databases">
        <title>Annotation of Streptomyces roseosporus strain NRRL 15998.</title>
        <authorList>
            <consortium name="The Broad Institute Genome Sequencing Platform"/>
            <consortium name="Broad Institute Microbial Sequencing Center"/>
            <person name="Fischbach M."/>
            <person name="Ward D."/>
            <person name="Young S."/>
            <person name="Kodira C.D."/>
            <person name="Zeng Q."/>
            <person name="Koehrsen M."/>
            <person name="Godfrey P."/>
            <person name="Alvarado L."/>
            <person name="Berlin A.M."/>
            <person name="Borenstein D."/>
            <person name="Chen Z."/>
            <person name="Engels R."/>
            <person name="Freedman E."/>
            <person name="Gellesch M."/>
            <person name="Goldberg J."/>
            <person name="Griggs A."/>
            <person name="Gujja S."/>
            <person name="Heiman D.I."/>
            <person name="Hepburn T.A."/>
            <person name="Howarth C."/>
            <person name="Jen D."/>
            <person name="Larson L."/>
            <person name="Lewis B."/>
            <person name="Mehta T."/>
            <person name="Park D."/>
            <person name="Pearson M."/>
            <person name="Roberts A."/>
            <person name="Saif S."/>
            <person name="Shea T.D."/>
            <person name="Shenoy N."/>
            <person name="Sisk P."/>
            <person name="Stolte C."/>
            <person name="Sykes S.N."/>
            <person name="Walk T."/>
            <person name="White J."/>
            <person name="Yandava C."/>
            <person name="Straight P."/>
            <person name="Clardy J."/>
            <person name="Hung D."/>
            <person name="Kolter R."/>
            <person name="Mekalanos J."/>
            <person name="Walker S."/>
            <person name="Walsh C.T."/>
            <person name="Wieland B.L.C."/>
            <person name="Ilzarbe M."/>
            <person name="Galagan J."/>
            <person name="Nusbaum C."/>
            <person name="Birren B."/>
        </authorList>
    </citation>
    <scope>NUCLEOTIDE SEQUENCE [LARGE SCALE GENOMIC DNA]</scope>
    <source>
        <strain evidence="10">NRRL 15998</strain>
    </source>
</reference>
<evidence type="ECO:0000313" key="10">
    <source>
        <dbReference type="Proteomes" id="UP000003986"/>
    </source>
</evidence>
<keyword evidence="5" id="KW-0378">Hydrolase</keyword>
<accession>D6ABM3</accession>
<dbReference type="PANTHER" id="PTHR10030">
    <property type="entry name" value="ALPHA-L-FUCOSIDASE"/>
    <property type="match status" value="1"/>
</dbReference>
<dbReference type="GO" id="GO:0006004">
    <property type="term" value="P:fucose metabolic process"/>
    <property type="evidence" value="ECO:0007669"/>
    <property type="project" value="InterPro"/>
</dbReference>
<keyword evidence="6" id="KW-0326">Glycosidase</keyword>
<dbReference type="SMART" id="SM00812">
    <property type="entry name" value="Alpha_L_fucos"/>
    <property type="match status" value="1"/>
</dbReference>
<dbReference type="EC" id="3.2.1.51" evidence="3"/>
<dbReference type="PANTHER" id="PTHR10030:SF37">
    <property type="entry name" value="ALPHA-L-FUCOSIDASE-RELATED"/>
    <property type="match status" value="1"/>
</dbReference>
<dbReference type="Pfam" id="PF01120">
    <property type="entry name" value="Alpha_L_fucos"/>
    <property type="match status" value="1"/>
</dbReference>
<dbReference type="Proteomes" id="UP000003986">
    <property type="component" value="Unassembled WGS sequence"/>
</dbReference>
<comment type="function">
    <text evidence="1">Alpha-L-fucosidase is responsible for hydrolyzing the alpha-1,6-linked fucose joined to the reducing-end N-acetylglucosamine of the carbohydrate moieties of glycoproteins.</text>
</comment>
<evidence type="ECO:0000256" key="5">
    <source>
        <dbReference type="ARBA" id="ARBA00022801"/>
    </source>
</evidence>
<dbReference type="InterPro" id="IPR000933">
    <property type="entry name" value="Glyco_hydro_29"/>
</dbReference>
<organism evidence="9 10">
    <name type="scientific">Streptomyces filamentosus NRRL 15998</name>
    <dbReference type="NCBI Taxonomy" id="457431"/>
    <lineage>
        <taxon>Bacteria</taxon>
        <taxon>Bacillati</taxon>
        <taxon>Actinomycetota</taxon>
        <taxon>Actinomycetes</taxon>
        <taxon>Kitasatosporales</taxon>
        <taxon>Streptomycetaceae</taxon>
        <taxon>Streptomyces</taxon>
    </lineage>
</organism>
<evidence type="ECO:0000259" key="8">
    <source>
        <dbReference type="Pfam" id="PF01120"/>
    </source>
</evidence>
<dbReference type="SUPFAM" id="SSF51445">
    <property type="entry name" value="(Trans)glycosidases"/>
    <property type="match status" value="1"/>
</dbReference>
<dbReference type="InterPro" id="IPR057739">
    <property type="entry name" value="Glyco_hydro_29_N"/>
</dbReference>
<dbReference type="GO" id="GO:0016139">
    <property type="term" value="P:glycoside catabolic process"/>
    <property type="evidence" value="ECO:0007669"/>
    <property type="project" value="TreeGrafter"/>
</dbReference>
<dbReference type="InterPro" id="IPR017853">
    <property type="entry name" value="GH"/>
</dbReference>
<evidence type="ECO:0000256" key="4">
    <source>
        <dbReference type="ARBA" id="ARBA00022729"/>
    </source>
</evidence>